<evidence type="ECO:0000256" key="3">
    <source>
        <dbReference type="ARBA" id="ARBA00023125"/>
    </source>
</evidence>
<evidence type="ECO:0000256" key="1">
    <source>
        <dbReference type="ARBA" id="ARBA00022491"/>
    </source>
</evidence>
<name>A0ABP7CJ09_9ACTN</name>
<evidence type="ECO:0000256" key="5">
    <source>
        <dbReference type="PROSITE-ProRule" id="PRU00335"/>
    </source>
</evidence>
<dbReference type="PANTHER" id="PTHR30055">
    <property type="entry name" value="HTH-TYPE TRANSCRIPTIONAL REGULATOR RUTR"/>
    <property type="match status" value="1"/>
</dbReference>
<sequence length="242" mass="27057">MCELIYPEDMSSKAFSSVWLREPRKATSPGRSREEIVRAAIELLQEEGLAGLSMRKLGARLSAGATSLYWYVANKDELLELAYDEVWGEMTVPDPEEVGWRDSASALAHSMRQVILRHPWSADLIGRLPALGPNALRVTDRMRRMFKVAGFEGPDIDFANATLTAYVFGMTIPEIAWNTATRNSAYDADQMRDMVRNAAAEFPDVLESLDLDIYTDPQAIRELCFDFGLTSMLDGLGRRLAA</sequence>
<dbReference type="SUPFAM" id="SSF48498">
    <property type="entry name" value="Tetracyclin repressor-like, C-terminal domain"/>
    <property type="match status" value="1"/>
</dbReference>
<keyword evidence="4" id="KW-0804">Transcription</keyword>
<dbReference type="Pfam" id="PF00440">
    <property type="entry name" value="TetR_N"/>
    <property type="match status" value="1"/>
</dbReference>
<keyword evidence="8" id="KW-1185">Reference proteome</keyword>
<comment type="caution">
    <text evidence="7">The sequence shown here is derived from an EMBL/GenBank/DDBJ whole genome shotgun (WGS) entry which is preliminary data.</text>
</comment>
<feature type="domain" description="HTH tetR-type" evidence="6">
    <location>
        <begin position="30"/>
        <end position="90"/>
    </location>
</feature>
<reference evidence="8" key="1">
    <citation type="journal article" date="2019" name="Int. J. Syst. Evol. Microbiol.">
        <title>The Global Catalogue of Microorganisms (GCM) 10K type strain sequencing project: providing services to taxonomists for standard genome sequencing and annotation.</title>
        <authorList>
            <consortium name="The Broad Institute Genomics Platform"/>
            <consortium name="The Broad Institute Genome Sequencing Center for Infectious Disease"/>
            <person name="Wu L."/>
            <person name="Ma J."/>
        </authorList>
    </citation>
    <scope>NUCLEOTIDE SEQUENCE [LARGE SCALE GENOMIC DNA]</scope>
    <source>
        <strain evidence="8">JCM 16904</strain>
    </source>
</reference>
<dbReference type="Proteomes" id="UP001500902">
    <property type="component" value="Unassembled WGS sequence"/>
</dbReference>
<dbReference type="Pfam" id="PF02909">
    <property type="entry name" value="TetR_C_1"/>
    <property type="match status" value="1"/>
</dbReference>
<dbReference type="PANTHER" id="PTHR30055:SF151">
    <property type="entry name" value="TRANSCRIPTIONAL REGULATORY PROTEIN"/>
    <property type="match status" value="1"/>
</dbReference>
<dbReference type="PRINTS" id="PR00400">
    <property type="entry name" value="TETREPRESSOR"/>
</dbReference>
<keyword evidence="3 5" id="KW-0238">DNA-binding</keyword>
<dbReference type="EMBL" id="BAAAZP010000114">
    <property type="protein sequence ID" value="GAA3689764.1"/>
    <property type="molecule type" value="Genomic_DNA"/>
</dbReference>
<gene>
    <name evidence="7" type="ORF">GCM10022224_063910</name>
</gene>
<keyword evidence="2" id="KW-0805">Transcription regulation</keyword>
<dbReference type="Gene3D" id="1.10.357.10">
    <property type="entry name" value="Tetracycline Repressor, domain 2"/>
    <property type="match status" value="1"/>
</dbReference>
<keyword evidence="1" id="KW-0678">Repressor</keyword>
<proteinExistence type="predicted"/>
<dbReference type="InterPro" id="IPR023772">
    <property type="entry name" value="DNA-bd_HTH_TetR-type_CS"/>
</dbReference>
<dbReference type="InterPro" id="IPR009057">
    <property type="entry name" value="Homeodomain-like_sf"/>
</dbReference>
<organism evidence="7 8">
    <name type="scientific">Nonomuraea antimicrobica</name>
    <dbReference type="NCBI Taxonomy" id="561173"/>
    <lineage>
        <taxon>Bacteria</taxon>
        <taxon>Bacillati</taxon>
        <taxon>Actinomycetota</taxon>
        <taxon>Actinomycetes</taxon>
        <taxon>Streptosporangiales</taxon>
        <taxon>Streptosporangiaceae</taxon>
        <taxon>Nonomuraea</taxon>
    </lineage>
</organism>
<dbReference type="InterPro" id="IPR004111">
    <property type="entry name" value="Repressor_TetR_C"/>
</dbReference>
<dbReference type="InterPro" id="IPR036271">
    <property type="entry name" value="Tet_transcr_reg_TetR-rel_C_sf"/>
</dbReference>
<dbReference type="InterPro" id="IPR001647">
    <property type="entry name" value="HTH_TetR"/>
</dbReference>
<evidence type="ECO:0000256" key="2">
    <source>
        <dbReference type="ARBA" id="ARBA00023015"/>
    </source>
</evidence>
<dbReference type="SUPFAM" id="SSF46689">
    <property type="entry name" value="Homeodomain-like"/>
    <property type="match status" value="1"/>
</dbReference>
<accession>A0ABP7CJ09</accession>
<dbReference type="PROSITE" id="PS50977">
    <property type="entry name" value="HTH_TETR_2"/>
    <property type="match status" value="1"/>
</dbReference>
<dbReference type="PRINTS" id="PR00455">
    <property type="entry name" value="HTHTETR"/>
</dbReference>
<evidence type="ECO:0000313" key="8">
    <source>
        <dbReference type="Proteomes" id="UP001500902"/>
    </source>
</evidence>
<dbReference type="InterPro" id="IPR003012">
    <property type="entry name" value="Tet_transcr_reg_TetR"/>
</dbReference>
<evidence type="ECO:0000259" key="6">
    <source>
        <dbReference type="PROSITE" id="PS50977"/>
    </source>
</evidence>
<feature type="DNA-binding region" description="H-T-H motif" evidence="5">
    <location>
        <begin position="53"/>
        <end position="72"/>
    </location>
</feature>
<evidence type="ECO:0000256" key="4">
    <source>
        <dbReference type="ARBA" id="ARBA00023163"/>
    </source>
</evidence>
<dbReference type="InterPro" id="IPR050109">
    <property type="entry name" value="HTH-type_TetR-like_transc_reg"/>
</dbReference>
<protein>
    <submittedName>
        <fullName evidence="7">TetR/AcrR family transcriptional regulator</fullName>
    </submittedName>
</protein>
<evidence type="ECO:0000313" key="7">
    <source>
        <dbReference type="EMBL" id="GAA3689764.1"/>
    </source>
</evidence>
<dbReference type="Gene3D" id="1.10.10.60">
    <property type="entry name" value="Homeodomain-like"/>
    <property type="match status" value="1"/>
</dbReference>
<dbReference type="PROSITE" id="PS01081">
    <property type="entry name" value="HTH_TETR_1"/>
    <property type="match status" value="1"/>
</dbReference>